<name>A0ABT3XSU8_9FLAO</name>
<evidence type="ECO:0008006" key="4">
    <source>
        <dbReference type="Google" id="ProtNLM"/>
    </source>
</evidence>
<organism evidence="2 3">
    <name type="scientific">Chryseobacterium formosus</name>
    <dbReference type="NCBI Taxonomy" id="1537363"/>
    <lineage>
        <taxon>Bacteria</taxon>
        <taxon>Pseudomonadati</taxon>
        <taxon>Bacteroidota</taxon>
        <taxon>Flavobacteriia</taxon>
        <taxon>Flavobacteriales</taxon>
        <taxon>Weeksellaceae</taxon>
        <taxon>Chryseobacterium group</taxon>
        <taxon>Chryseobacterium</taxon>
    </lineage>
</organism>
<feature type="region of interest" description="Disordered" evidence="1">
    <location>
        <begin position="48"/>
        <end position="71"/>
    </location>
</feature>
<reference evidence="2" key="1">
    <citation type="submission" date="2022-10" db="EMBL/GenBank/DDBJ databases">
        <title>Chryseobacterium sp. nov., a novel bacterial species.</title>
        <authorList>
            <person name="Cao Y."/>
        </authorList>
    </citation>
    <scope>NUCLEOTIDE SEQUENCE</scope>
    <source>
        <strain evidence="2">CCTCC AB2015118</strain>
    </source>
</reference>
<evidence type="ECO:0000313" key="2">
    <source>
        <dbReference type="EMBL" id="MCX8524701.1"/>
    </source>
</evidence>
<dbReference type="EMBL" id="JAOVZW010000013">
    <property type="protein sequence ID" value="MCX8524701.1"/>
    <property type="molecule type" value="Genomic_DNA"/>
</dbReference>
<dbReference type="Proteomes" id="UP001073122">
    <property type="component" value="Unassembled WGS sequence"/>
</dbReference>
<evidence type="ECO:0000256" key="1">
    <source>
        <dbReference type="SAM" id="MobiDB-lite"/>
    </source>
</evidence>
<dbReference type="RefSeq" id="WP_267265985.1">
    <property type="nucleotide sequence ID" value="NZ_JAOVZW010000013.1"/>
</dbReference>
<accession>A0ABT3XSU8</accession>
<protein>
    <recommendedName>
        <fullName evidence="4">Lipoprotein</fullName>
    </recommendedName>
</protein>
<evidence type="ECO:0000313" key="3">
    <source>
        <dbReference type="Proteomes" id="UP001073122"/>
    </source>
</evidence>
<dbReference type="PROSITE" id="PS51257">
    <property type="entry name" value="PROKAR_LIPOPROTEIN"/>
    <property type="match status" value="1"/>
</dbReference>
<comment type="caution">
    <text evidence="2">The sequence shown here is derived from an EMBL/GenBank/DDBJ whole genome shotgun (WGS) entry which is preliminary data.</text>
</comment>
<keyword evidence="3" id="KW-1185">Reference proteome</keyword>
<proteinExistence type="predicted"/>
<sequence>MKVQKIILIMVSTTIGIISISCMDRDSNINNEADLPFENSSLMLKSDSAGSEEIIVQDPPPKDRDNWRHKP</sequence>
<feature type="compositionally biased region" description="Basic and acidic residues" evidence="1">
    <location>
        <begin position="60"/>
        <end position="71"/>
    </location>
</feature>
<gene>
    <name evidence="2" type="ORF">OF897_12330</name>
</gene>